<evidence type="ECO:0000313" key="5">
    <source>
        <dbReference type="Proteomes" id="UP001108027"/>
    </source>
</evidence>
<organism evidence="4 5">
    <name type="scientific">Alloalcanivorax marinus</name>
    <dbReference type="NCBI Taxonomy" id="1177169"/>
    <lineage>
        <taxon>Bacteria</taxon>
        <taxon>Pseudomonadati</taxon>
        <taxon>Pseudomonadota</taxon>
        <taxon>Gammaproteobacteria</taxon>
        <taxon>Oceanospirillales</taxon>
        <taxon>Alcanivoracaceae</taxon>
        <taxon>Alloalcanivorax</taxon>
    </lineage>
</organism>
<dbReference type="SMART" id="SM00357">
    <property type="entry name" value="CSP"/>
    <property type="match status" value="1"/>
</dbReference>
<dbReference type="RefSeq" id="WP_228232500.1">
    <property type="nucleotide sequence ID" value="NZ_JAJGNA010000001.1"/>
</dbReference>
<keyword evidence="2" id="KW-1133">Transmembrane helix</keyword>
<dbReference type="InterPro" id="IPR050181">
    <property type="entry name" value="Cold_shock_domain"/>
</dbReference>
<dbReference type="PANTHER" id="PTHR11544">
    <property type="entry name" value="COLD SHOCK DOMAIN CONTAINING PROTEINS"/>
    <property type="match status" value="1"/>
</dbReference>
<comment type="subcellular location">
    <subcellularLocation>
        <location evidence="1">Cytoplasm</location>
    </subcellularLocation>
</comment>
<protein>
    <submittedName>
        <fullName evidence="4">Cold shock domain-containing protein</fullName>
    </submittedName>
</protein>
<keyword evidence="2" id="KW-0472">Membrane</keyword>
<dbReference type="Proteomes" id="UP001108027">
    <property type="component" value="Unassembled WGS sequence"/>
</dbReference>
<dbReference type="EMBL" id="JAJGNA010000001">
    <property type="protein sequence ID" value="MCC4307295.1"/>
    <property type="molecule type" value="Genomic_DNA"/>
</dbReference>
<keyword evidence="2" id="KW-0812">Transmembrane</keyword>
<dbReference type="Pfam" id="PF00313">
    <property type="entry name" value="CSD"/>
    <property type="match status" value="1"/>
</dbReference>
<feature type="domain" description="CSD" evidence="3">
    <location>
        <begin position="134"/>
        <end position="198"/>
    </location>
</feature>
<dbReference type="InterPro" id="IPR002059">
    <property type="entry name" value="CSP_DNA-bd"/>
</dbReference>
<evidence type="ECO:0000256" key="2">
    <source>
        <dbReference type="SAM" id="Phobius"/>
    </source>
</evidence>
<reference evidence="4" key="1">
    <citation type="submission" date="2021-10" db="EMBL/GenBank/DDBJ databases">
        <title>The diversity and Nitrogen Metabolism of Culturable Nitrate-Utilizing Bacteria Within the Oxygen Minimum Zone of the Changjiang (Yangtze River)Estuary.</title>
        <authorList>
            <person name="Zhang D."/>
            <person name="Zheng J."/>
            <person name="Liu S."/>
            <person name="He W."/>
        </authorList>
    </citation>
    <scope>NUCLEOTIDE SEQUENCE</scope>
    <source>
        <strain evidence="4">FXH-223</strain>
    </source>
</reference>
<dbReference type="SUPFAM" id="SSF50249">
    <property type="entry name" value="Nucleic acid-binding proteins"/>
    <property type="match status" value="1"/>
</dbReference>
<proteinExistence type="predicted"/>
<dbReference type="InterPro" id="IPR012340">
    <property type="entry name" value="NA-bd_OB-fold"/>
</dbReference>
<dbReference type="InterPro" id="IPR019844">
    <property type="entry name" value="CSD_CS"/>
</dbReference>
<evidence type="ECO:0000256" key="1">
    <source>
        <dbReference type="RuleBase" id="RU000408"/>
    </source>
</evidence>
<name>A0A9Q3UJD3_9GAMM</name>
<dbReference type="GO" id="GO:0003676">
    <property type="term" value="F:nucleic acid binding"/>
    <property type="evidence" value="ECO:0007669"/>
    <property type="project" value="InterPro"/>
</dbReference>
<accession>A0A9Q3UJD3</accession>
<gene>
    <name evidence="4" type="ORF">LL252_01815</name>
</gene>
<dbReference type="PRINTS" id="PR00050">
    <property type="entry name" value="COLDSHOCK"/>
</dbReference>
<evidence type="ECO:0000313" key="4">
    <source>
        <dbReference type="EMBL" id="MCC4307295.1"/>
    </source>
</evidence>
<dbReference type="GO" id="GO:0005829">
    <property type="term" value="C:cytosol"/>
    <property type="evidence" value="ECO:0007669"/>
    <property type="project" value="UniProtKB-ARBA"/>
</dbReference>
<dbReference type="PROSITE" id="PS51857">
    <property type="entry name" value="CSD_2"/>
    <property type="match status" value="1"/>
</dbReference>
<dbReference type="AlphaFoldDB" id="A0A9Q3UJD3"/>
<comment type="caution">
    <text evidence="4">The sequence shown here is derived from an EMBL/GenBank/DDBJ whole genome shotgun (WGS) entry which is preliminary data.</text>
</comment>
<sequence>MKVSTPLAAVYGLAVLLLALPGAGLLFAPDHFVLLVHGGEQVVMISPLLSQQTGLGLLLAAAVNLVCLAGGATRRPLHAAVLVYLIGLVASHGEAAFGAAAWLWVPVLLYALALLPWGRLPAPRMPSAAGHDGRRRGEVKWFNPKKGFGFILADDGEEIFVHFKAVLDGGRRSLRAGTPVRFVTRHSERGEQADQVEILE</sequence>
<evidence type="ECO:0000259" key="3">
    <source>
        <dbReference type="PROSITE" id="PS51857"/>
    </source>
</evidence>
<keyword evidence="5" id="KW-1185">Reference proteome</keyword>
<dbReference type="PROSITE" id="PS00352">
    <property type="entry name" value="CSD_1"/>
    <property type="match status" value="1"/>
</dbReference>
<feature type="transmembrane region" description="Helical" evidence="2">
    <location>
        <begin position="48"/>
        <end position="69"/>
    </location>
</feature>
<dbReference type="Gene3D" id="2.40.50.140">
    <property type="entry name" value="Nucleic acid-binding proteins"/>
    <property type="match status" value="1"/>
</dbReference>
<dbReference type="InterPro" id="IPR011129">
    <property type="entry name" value="CSD"/>
</dbReference>
<dbReference type="CDD" id="cd04458">
    <property type="entry name" value="CSP_CDS"/>
    <property type="match status" value="1"/>
</dbReference>